<keyword evidence="4 9" id="KW-0812">Transmembrane</keyword>
<comment type="similarity">
    <text evidence="2">Belongs to the glutamate-gated ion channel (TC 1.A.10.1) family.</text>
</comment>
<keyword evidence="3" id="KW-1003">Cell membrane</keyword>
<dbReference type="Gene3D" id="1.10.287.70">
    <property type="match status" value="1"/>
</dbReference>
<feature type="signal peptide" evidence="10">
    <location>
        <begin position="1"/>
        <end position="19"/>
    </location>
</feature>
<feature type="domain" description="Ionotropic glutamate receptor C-terminal" evidence="11">
    <location>
        <begin position="303"/>
        <end position="583"/>
    </location>
</feature>
<dbReference type="PANTHER" id="PTHR42643">
    <property type="entry name" value="IONOTROPIC RECEPTOR 20A-RELATED"/>
    <property type="match status" value="1"/>
</dbReference>
<keyword evidence="10" id="KW-0732">Signal</keyword>
<dbReference type="GO" id="GO:0005886">
    <property type="term" value="C:plasma membrane"/>
    <property type="evidence" value="ECO:0007669"/>
    <property type="project" value="UniProtKB-SubCell"/>
</dbReference>
<evidence type="ECO:0000256" key="2">
    <source>
        <dbReference type="ARBA" id="ARBA00008685"/>
    </source>
</evidence>
<dbReference type="Gene3D" id="3.40.190.10">
    <property type="entry name" value="Periplasmic binding protein-like II"/>
    <property type="match status" value="1"/>
</dbReference>
<dbReference type="InterPro" id="IPR001320">
    <property type="entry name" value="Iontro_rcpt_C"/>
</dbReference>
<evidence type="ECO:0000256" key="9">
    <source>
        <dbReference type="SAM" id="Phobius"/>
    </source>
</evidence>
<evidence type="ECO:0000256" key="3">
    <source>
        <dbReference type="ARBA" id="ARBA00022475"/>
    </source>
</evidence>
<dbReference type="AlphaFoldDB" id="A0A8J5TIU6"/>
<keyword evidence="6 9" id="KW-0472">Membrane</keyword>
<keyword evidence="5 9" id="KW-1133">Transmembrane helix</keyword>
<keyword evidence="7 12" id="KW-0675">Receptor</keyword>
<evidence type="ECO:0000313" key="13">
    <source>
        <dbReference type="Proteomes" id="UP000747542"/>
    </source>
</evidence>
<dbReference type="GO" id="GO:0050906">
    <property type="term" value="P:detection of stimulus involved in sensory perception"/>
    <property type="evidence" value="ECO:0007669"/>
    <property type="project" value="UniProtKB-ARBA"/>
</dbReference>
<evidence type="ECO:0000256" key="10">
    <source>
        <dbReference type="SAM" id="SignalP"/>
    </source>
</evidence>
<feature type="transmembrane region" description="Helical" evidence="9">
    <location>
        <begin position="573"/>
        <end position="596"/>
    </location>
</feature>
<evidence type="ECO:0000259" key="11">
    <source>
        <dbReference type="Pfam" id="PF00060"/>
    </source>
</evidence>
<evidence type="ECO:0000256" key="5">
    <source>
        <dbReference type="ARBA" id="ARBA00022989"/>
    </source>
</evidence>
<keyword evidence="13" id="KW-1185">Reference proteome</keyword>
<feature type="chain" id="PRO_5035283121" evidence="10">
    <location>
        <begin position="20"/>
        <end position="608"/>
    </location>
</feature>
<organism evidence="12 13">
    <name type="scientific">Homarus americanus</name>
    <name type="common">American lobster</name>
    <dbReference type="NCBI Taxonomy" id="6706"/>
    <lineage>
        <taxon>Eukaryota</taxon>
        <taxon>Metazoa</taxon>
        <taxon>Ecdysozoa</taxon>
        <taxon>Arthropoda</taxon>
        <taxon>Crustacea</taxon>
        <taxon>Multicrustacea</taxon>
        <taxon>Malacostraca</taxon>
        <taxon>Eumalacostraca</taxon>
        <taxon>Eucarida</taxon>
        <taxon>Decapoda</taxon>
        <taxon>Pleocyemata</taxon>
        <taxon>Astacidea</taxon>
        <taxon>Nephropoidea</taxon>
        <taxon>Nephropidae</taxon>
        <taxon>Homarus</taxon>
    </lineage>
</organism>
<dbReference type="EMBL" id="JAHLQT010010216">
    <property type="protein sequence ID" value="KAG7172923.1"/>
    <property type="molecule type" value="Genomic_DNA"/>
</dbReference>
<name>A0A8J5TIU6_HOMAM</name>
<evidence type="ECO:0000256" key="8">
    <source>
        <dbReference type="ARBA" id="ARBA00023180"/>
    </source>
</evidence>
<evidence type="ECO:0000256" key="4">
    <source>
        <dbReference type="ARBA" id="ARBA00022692"/>
    </source>
</evidence>
<comment type="subcellular location">
    <subcellularLocation>
        <location evidence="1">Cell membrane</location>
        <topology evidence="1">Multi-pass membrane protein</topology>
    </subcellularLocation>
</comment>
<gene>
    <name evidence="12" type="primary">Ir93a-L23</name>
    <name evidence="12" type="ORF">Hamer_G017904</name>
</gene>
<sequence>MNVSAFALPCALCVAVCYSSTLQLSQLAVRREVLAGTGRAVAAVLNHTWHTACSLILLTDGATSHITIFKELDKLQFPGGMAVFEVALDSQDVNVTQMKFSQVIRHARQVRQLSRCVTVMLVSSDQEFLAAFAEWSLKGRLLVWSTRLLIITQQPLQELRTLMSTHWTFSMLNVILINLDMGQELSFYGSSVNVTALTYAPHWMTSGSGSNTQYAGMDYLLLKTIADALNFTIHVLPSASWKEVTDQVEARRSFVASIVYVVLPSRMEKYDFTQIFDFTPFCFATSKPELKPQWQSLYKPFTKDVWGANLVAIILVTVAFHMITHLDVSGEVRGRLGPGTVLQEVIATLLGQNLSGQLPRSSSNRLLIAAWLMFAFVISSAYRSILTASLTLPNIPSRPESVQELVPLIDRATIESYGVSHKKFLTQSESSVFRSLGELMVTGVDAIDGLKESLKNKYAHLGGAQYLELVIAKHFTQIDGSSQVYIGKETIVSSVAAWPIPHDAPYKPFLDRCIKAVTEAGIYEKWRRDTVRQEAIRANQRKFLKLQEQGLEASKDSVTYSNSRKALTLQHMLGLYAIFVIGLVIAGVAFLTEILIRKYSAPSKRCWC</sequence>
<dbReference type="Proteomes" id="UP000747542">
    <property type="component" value="Unassembled WGS sequence"/>
</dbReference>
<evidence type="ECO:0000256" key="1">
    <source>
        <dbReference type="ARBA" id="ARBA00004651"/>
    </source>
</evidence>
<proteinExistence type="inferred from homology"/>
<dbReference type="SUPFAM" id="SSF53850">
    <property type="entry name" value="Periplasmic binding protein-like II"/>
    <property type="match status" value="1"/>
</dbReference>
<dbReference type="InterPro" id="IPR052192">
    <property type="entry name" value="Insect_Ionotropic_Sensory_Rcpt"/>
</dbReference>
<evidence type="ECO:0000256" key="6">
    <source>
        <dbReference type="ARBA" id="ARBA00023136"/>
    </source>
</evidence>
<dbReference type="PANTHER" id="PTHR42643:SF24">
    <property type="entry name" value="IONOTROPIC RECEPTOR 60A"/>
    <property type="match status" value="1"/>
</dbReference>
<reference evidence="12" key="1">
    <citation type="journal article" date="2021" name="Sci. Adv.">
        <title>The American lobster genome reveals insights on longevity, neural, and immune adaptations.</title>
        <authorList>
            <person name="Polinski J.M."/>
            <person name="Zimin A.V."/>
            <person name="Clark K.F."/>
            <person name="Kohn A.B."/>
            <person name="Sadowski N."/>
            <person name="Timp W."/>
            <person name="Ptitsyn A."/>
            <person name="Khanna P."/>
            <person name="Romanova D.Y."/>
            <person name="Williams P."/>
            <person name="Greenwood S.J."/>
            <person name="Moroz L.L."/>
            <person name="Walt D.R."/>
            <person name="Bodnar A.G."/>
        </authorList>
    </citation>
    <scope>NUCLEOTIDE SEQUENCE</scope>
    <source>
        <strain evidence="12">GMGI-L3</strain>
    </source>
</reference>
<dbReference type="Pfam" id="PF00060">
    <property type="entry name" value="Lig_chan"/>
    <property type="match status" value="1"/>
</dbReference>
<accession>A0A8J5TIU6</accession>
<evidence type="ECO:0000313" key="12">
    <source>
        <dbReference type="EMBL" id="KAG7172923.1"/>
    </source>
</evidence>
<protein>
    <submittedName>
        <fullName evidence="12">Ionotropic receptor 93a-like 23</fullName>
    </submittedName>
</protein>
<comment type="caution">
    <text evidence="12">The sequence shown here is derived from an EMBL/GenBank/DDBJ whole genome shotgun (WGS) entry which is preliminary data.</text>
</comment>
<evidence type="ECO:0000256" key="7">
    <source>
        <dbReference type="ARBA" id="ARBA00023170"/>
    </source>
</evidence>
<keyword evidence="8" id="KW-0325">Glycoprotein</keyword>
<dbReference type="GO" id="GO:0015276">
    <property type="term" value="F:ligand-gated monoatomic ion channel activity"/>
    <property type="evidence" value="ECO:0007669"/>
    <property type="project" value="InterPro"/>
</dbReference>